<comment type="caution">
    <text evidence="3">The sequence shown here is derived from an EMBL/GenBank/DDBJ whole genome shotgun (WGS) entry which is preliminary data.</text>
</comment>
<dbReference type="Proteomes" id="UP000753802">
    <property type="component" value="Unassembled WGS sequence"/>
</dbReference>
<evidence type="ECO:0000256" key="1">
    <source>
        <dbReference type="SAM" id="SignalP"/>
    </source>
</evidence>
<sequence length="241" mass="25855">MKKTGSLLIMCLGLFFAHAQNEKNLVVDANAEVRTVNSFTAIEVSDAIDLYISQGNAEAVAISANADDIRTRIKTEVRGNTLHIFFDAKGLNWRKWGNNRMKAYVTYKKLERLEASGACNIKTTDPIIQPELKMEMSGASDFTGEIKVGKLRLNGTGASVITLSGKADEMNIDISGASQVKAYDLATDLCKVDASGASVIRISVNKELSAVASGGSNIKYRGTGLIRDISSSGGASIKRDN</sequence>
<accession>A0ABW9ZU00</accession>
<dbReference type="RefSeq" id="WP_161818054.1">
    <property type="nucleotide sequence ID" value="NZ_JAACJS010000011.1"/>
</dbReference>
<reference evidence="3 4" key="1">
    <citation type="submission" date="2020-01" db="EMBL/GenBank/DDBJ databases">
        <title>Genome analysis.</title>
        <authorList>
            <person name="Wu S."/>
            <person name="Wang G."/>
        </authorList>
    </citation>
    <scope>NUCLEOTIDE SEQUENCE [LARGE SCALE GENOMIC DNA]</scope>
    <source>
        <strain evidence="3 4">SYL130</strain>
    </source>
</reference>
<proteinExistence type="predicted"/>
<feature type="signal peptide" evidence="1">
    <location>
        <begin position="1"/>
        <end position="19"/>
    </location>
</feature>
<evidence type="ECO:0000259" key="2">
    <source>
        <dbReference type="Pfam" id="PF10988"/>
    </source>
</evidence>
<keyword evidence="4" id="KW-1185">Reference proteome</keyword>
<protein>
    <submittedName>
        <fullName evidence="3">DUF2807 domain-containing protein</fullName>
    </submittedName>
</protein>
<gene>
    <name evidence="3" type="ORF">GWC95_07415</name>
</gene>
<dbReference type="InterPro" id="IPR021255">
    <property type="entry name" value="DUF2807"/>
</dbReference>
<evidence type="ECO:0000313" key="4">
    <source>
        <dbReference type="Proteomes" id="UP000753802"/>
    </source>
</evidence>
<evidence type="ECO:0000313" key="3">
    <source>
        <dbReference type="EMBL" id="NCI49744.1"/>
    </source>
</evidence>
<dbReference type="EMBL" id="JAACJS010000011">
    <property type="protein sequence ID" value="NCI49744.1"/>
    <property type="molecule type" value="Genomic_DNA"/>
</dbReference>
<name>A0ABW9ZU00_9BACT</name>
<dbReference type="Gene3D" id="2.160.20.120">
    <property type="match status" value="1"/>
</dbReference>
<dbReference type="Pfam" id="PF10988">
    <property type="entry name" value="DUF2807"/>
    <property type="match status" value="1"/>
</dbReference>
<feature type="chain" id="PRO_5046756856" evidence="1">
    <location>
        <begin position="20"/>
        <end position="241"/>
    </location>
</feature>
<feature type="domain" description="Putative auto-transporter adhesin head GIN" evidence="2">
    <location>
        <begin position="39"/>
        <end position="223"/>
    </location>
</feature>
<organism evidence="3 4">
    <name type="scientific">Sediminibacterium roseum</name>
    <dbReference type="NCBI Taxonomy" id="1978412"/>
    <lineage>
        <taxon>Bacteria</taxon>
        <taxon>Pseudomonadati</taxon>
        <taxon>Bacteroidota</taxon>
        <taxon>Chitinophagia</taxon>
        <taxon>Chitinophagales</taxon>
        <taxon>Chitinophagaceae</taxon>
        <taxon>Sediminibacterium</taxon>
    </lineage>
</organism>
<keyword evidence="1" id="KW-0732">Signal</keyword>